<accession>A0A9D1DRK9</accession>
<dbReference type="AlphaFoldDB" id="A0A9D1DRK9"/>
<organism evidence="12 13">
    <name type="scientific">Candidatus Gallacutalibacter pullicola</name>
    <dbReference type="NCBI Taxonomy" id="2840830"/>
    <lineage>
        <taxon>Bacteria</taxon>
        <taxon>Bacillati</taxon>
        <taxon>Bacillota</taxon>
        <taxon>Clostridia</taxon>
        <taxon>Eubacteriales</taxon>
        <taxon>Candidatus Gallacutalibacter</taxon>
    </lineage>
</organism>
<comment type="similarity">
    <text evidence="2 11">Belongs to the chloramphenicol acetyltransferase family.</text>
</comment>
<evidence type="ECO:0000256" key="2">
    <source>
        <dbReference type="ARBA" id="ARBA00010571"/>
    </source>
</evidence>
<dbReference type="PROSITE" id="PS00100">
    <property type="entry name" value="CAT"/>
    <property type="match status" value="1"/>
</dbReference>
<comment type="subunit">
    <text evidence="3">Homotrimer.</text>
</comment>
<dbReference type="InterPro" id="IPR001707">
    <property type="entry name" value="Cmp_AcTrfase"/>
</dbReference>
<dbReference type="PANTHER" id="PTHR38474">
    <property type="entry name" value="SLR0299 PROTEIN"/>
    <property type="match status" value="1"/>
</dbReference>
<keyword evidence="6 10" id="KW-0808">Transferase</keyword>
<comment type="function">
    <text evidence="1 10">This enzyme is an effector of chloramphenicol resistance in bacteria.</text>
</comment>
<reference evidence="12" key="1">
    <citation type="submission" date="2020-10" db="EMBL/GenBank/DDBJ databases">
        <authorList>
            <person name="Gilroy R."/>
        </authorList>
    </citation>
    <scope>NUCLEOTIDE SEQUENCE</scope>
    <source>
        <strain evidence="12">ChiSjej1B19-7085</strain>
    </source>
</reference>
<dbReference type="Gene3D" id="3.30.559.10">
    <property type="entry name" value="Chloramphenicol acetyltransferase-like domain"/>
    <property type="match status" value="1"/>
</dbReference>
<gene>
    <name evidence="12" type="primary">catA</name>
    <name evidence="12" type="ORF">IAA54_08310</name>
</gene>
<feature type="active site" description="Proton acceptor" evidence="9">
    <location>
        <position position="185"/>
    </location>
</feature>
<evidence type="ECO:0000256" key="4">
    <source>
        <dbReference type="ARBA" id="ARBA00013235"/>
    </source>
</evidence>
<name>A0A9D1DRK9_9FIRM</name>
<proteinExistence type="inferred from homology"/>
<evidence type="ECO:0000256" key="10">
    <source>
        <dbReference type="RuleBase" id="RU000503"/>
    </source>
</evidence>
<dbReference type="SMART" id="SM01059">
    <property type="entry name" value="CAT"/>
    <property type="match status" value="1"/>
</dbReference>
<protein>
    <recommendedName>
        <fullName evidence="5 10">Chloramphenicol acetyltransferase</fullName>
        <ecNumber evidence="4 10">2.3.1.28</ecNumber>
    </recommendedName>
</protein>
<dbReference type="Pfam" id="PF00302">
    <property type="entry name" value="CAT"/>
    <property type="match status" value="1"/>
</dbReference>
<evidence type="ECO:0000256" key="7">
    <source>
        <dbReference type="ARBA" id="ARBA00023251"/>
    </source>
</evidence>
<evidence type="ECO:0000313" key="12">
    <source>
        <dbReference type="EMBL" id="HIR57658.1"/>
    </source>
</evidence>
<evidence type="ECO:0000256" key="8">
    <source>
        <dbReference type="ARBA" id="ARBA00023315"/>
    </source>
</evidence>
<dbReference type="InterPro" id="IPR023213">
    <property type="entry name" value="CAT-like_dom_sf"/>
</dbReference>
<dbReference type="GO" id="GO:0008811">
    <property type="term" value="F:chloramphenicol O-acetyltransferase activity"/>
    <property type="evidence" value="ECO:0007669"/>
    <property type="project" value="UniProtKB-EC"/>
</dbReference>
<comment type="caution">
    <text evidence="12">The sequence shown here is derived from an EMBL/GenBank/DDBJ whole genome shotgun (WGS) entry which is preliminary data.</text>
</comment>
<evidence type="ECO:0000256" key="11">
    <source>
        <dbReference type="RuleBase" id="RU004156"/>
    </source>
</evidence>
<dbReference type="EC" id="2.3.1.28" evidence="4 10"/>
<comment type="catalytic activity">
    <reaction evidence="10">
        <text>chloramphenicol + acetyl-CoA = chloramphenicol 3-acetate + CoA</text>
        <dbReference type="Rhea" id="RHEA:18421"/>
        <dbReference type="ChEBI" id="CHEBI:16730"/>
        <dbReference type="ChEBI" id="CHEBI:17698"/>
        <dbReference type="ChEBI" id="CHEBI:57287"/>
        <dbReference type="ChEBI" id="CHEBI:57288"/>
        <dbReference type="EC" id="2.3.1.28"/>
    </reaction>
</comment>
<dbReference type="NCBIfam" id="NF000491">
    <property type="entry name" value="chloram_CatA"/>
    <property type="match status" value="1"/>
</dbReference>
<dbReference type="GO" id="GO:0046677">
    <property type="term" value="P:response to antibiotic"/>
    <property type="evidence" value="ECO:0007669"/>
    <property type="project" value="UniProtKB-KW"/>
</dbReference>
<dbReference type="EMBL" id="DVHF01000095">
    <property type="protein sequence ID" value="HIR57658.1"/>
    <property type="molecule type" value="Genomic_DNA"/>
</dbReference>
<reference evidence="12" key="2">
    <citation type="journal article" date="2021" name="PeerJ">
        <title>Extensive microbial diversity within the chicken gut microbiome revealed by metagenomics and culture.</title>
        <authorList>
            <person name="Gilroy R."/>
            <person name="Ravi A."/>
            <person name="Getino M."/>
            <person name="Pursley I."/>
            <person name="Horton D.L."/>
            <person name="Alikhan N.F."/>
            <person name="Baker D."/>
            <person name="Gharbi K."/>
            <person name="Hall N."/>
            <person name="Watson M."/>
            <person name="Adriaenssens E.M."/>
            <person name="Foster-Nyarko E."/>
            <person name="Jarju S."/>
            <person name="Secka A."/>
            <person name="Antonio M."/>
            <person name="Oren A."/>
            <person name="Chaudhuri R.R."/>
            <person name="La Ragione R."/>
            <person name="Hildebrand F."/>
            <person name="Pallen M.J."/>
        </authorList>
    </citation>
    <scope>NUCLEOTIDE SEQUENCE</scope>
    <source>
        <strain evidence="12">ChiSjej1B19-7085</strain>
    </source>
</reference>
<evidence type="ECO:0000256" key="9">
    <source>
        <dbReference type="PIRSR" id="PIRSR000440-1"/>
    </source>
</evidence>
<evidence type="ECO:0000256" key="3">
    <source>
        <dbReference type="ARBA" id="ARBA00011233"/>
    </source>
</evidence>
<dbReference type="SUPFAM" id="SSF52777">
    <property type="entry name" value="CoA-dependent acyltransferases"/>
    <property type="match status" value="1"/>
</dbReference>
<sequence length="210" mass="25010">MNYTIIDRDTWKRREYFEHYLKAVPCTYSMTVRLNITRLKRQGLKLYPTTLYLLTRTVNQYEQFRTSFRENGDLVIYSDMHPSYTIFHKDTETFSCIWTEYSSDYNAFCRSYEQDMLSYGTVEAFNAKPDTPENCFDVSMIPWASFESFHLHTQGFTHLLPIFTMGKYCEKNGEYYLPLALQVHHAVCDGFHACRFINTLQEEIDRLSFN</sequence>
<evidence type="ECO:0000313" key="13">
    <source>
        <dbReference type="Proteomes" id="UP000886785"/>
    </source>
</evidence>
<dbReference type="InterPro" id="IPR018372">
    <property type="entry name" value="Chloramphenicol_AcTrfase_AS"/>
</dbReference>
<keyword evidence="8 10" id="KW-0012">Acyltransferase</keyword>
<dbReference type="PIRSF" id="PIRSF000440">
    <property type="entry name" value="CAT"/>
    <property type="match status" value="1"/>
</dbReference>
<evidence type="ECO:0000256" key="5">
    <source>
        <dbReference type="ARBA" id="ARBA00020291"/>
    </source>
</evidence>
<keyword evidence="7 10" id="KW-0046">Antibiotic resistance</keyword>
<dbReference type="Proteomes" id="UP000886785">
    <property type="component" value="Unassembled WGS sequence"/>
</dbReference>
<evidence type="ECO:0000256" key="6">
    <source>
        <dbReference type="ARBA" id="ARBA00022679"/>
    </source>
</evidence>
<evidence type="ECO:0000256" key="1">
    <source>
        <dbReference type="ARBA" id="ARBA00002150"/>
    </source>
</evidence>
<dbReference type="PANTHER" id="PTHR38474:SF2">
    <property type="entry name" value="CHLORAMPHENICOL ACETYLTRANSFERASE"/>
    <property type="match status" value="1"/>
</dbReference>